<sequence>MVSWLWCGGLPARASLCPAYACRRKSSYVGSEGGWLRIGKTRVRLSHPKRKELVPQNYACNISHSQSWLSHMQWMAQKAVYWCWREWRRQRGMCCQSSTISWRT</sequence>
<accession>A0AA35X660</accession>
<dbReference type="EMBL" id="CASHTH010003496">
    <property type="protein sequence ID" value="CAI8045684.1"/>
    <property type="molecule type" value="Genomic_DNA"/>
</dbReference>
<gene>
    <name evidence="1" type="ORF">GBAR_LOCUS25268</name>
</gene>
<evidence type="ECO:0000313" key="1">
    <source>
        <dbReference type="EMBL" id="CAI8045684.1"/>
    </source>
</evidence>
<protein>
    <submittedName>
        <fullName evidence="1">Uncharacterized protein</fullName>
    </submittedName>
</protein>
<keyword evidence="2" id="KW-1185">Reference proteome</keyword>
<feature type="non-terminal residue" evidence="1">
    <location>
        <position position="1"/>
    </location>
</feature>
<comment type="caution">
    <text evidence="1">The sequence shown here is derived from an EMBL/GenBank/DDBJ whole genome shotgun (WGS) entry which is preliminary data.</text>
</comment>
<proteinExistence type="predicted"/>
<dbReference type="Proteomes" id="UP001174909">
    <property type="component" value="Unassembled WGS sequence"/>
</dbReference>
<organism evidence="1 2">
    <name type="scientific">Geodia barretti</name>
    <name type="common">Barrett's horny sponge</name>
    <dbReference type="NCBI Taxonomy" id="519541"/>
    <lineage>
        <taxon>Eukaryota</taxon>
        <taxon>Metazoa</taxon>
        <taxon>Porifera</taxon>
        <taxon>Demospongiae</taxon>
        <taxon>Heteroscleromorpha</taxon>
        <taxon>Tetractinellida</taxon>
        <taxon>Astrophorina</taxon>
        <taxon>Geodiidae</taxon>
        <taxon>Geodia</taxon>
    </lineage>
</organism>
<dbReference type="AlphaFoldDB" id="A0AA35X660"/>
<name>A0AA35X660_GEOBA</name>
<evidence type="ECO:0000313" key="2">
    <source>
        <dbReference type="Proteomes" id="UP001174909"/>
    </source>
</evidence>
<reference evidence="1" key="1">
    <citation type="submission" date="2023-03" db="EMBL/GenBank/DDBJ databases">
        <authorList>
            <person name="Steffen K."/>
            <person name="Cardenas P."/>
        </authorList>
    </citation>
    <scope>NUCLEOTIDE SEQUENCE</scope>
</reference>